<sequence>MASTPSQSPSRPTGPHALPMSGEVHAVDENAPSDAERHTNDTSDDDGTGESLGQGAFDLASIRTLLPRRNYSAHPNIKLLPGLDFGIPETAPFTSRISRIIVVAADVYHTHNVFSLRVIFDYAFRELRDKDRTWYFASAARKSSVIMEKILEARKRFIANGYDTSKIQPCFLHFLNALDDFTRIVEGGLKAEQLKTNDATTLLNTSRKRTGNHLSKKVVVPWKVRRSHHDEDNDDTQTTD</sequence>
<dbReference type="EMBL" id="AMYD01003319">
    <property type="protein sequence ID" value="EQB46609.1"/>
    <property type="molecule type" value="Genomic_DNA"/>
</dbReference>
<reference evidence="3" key="1">
    <citation type="journal article" date="2013" name="Mol. Plant Microbe Interact.">
        <title>Global aspects of pacC regulation of pathogenicity genes in Colletotrichum gloeosporioides as revealed by transcriptome analysis.</title>
        <authorList>
            <person name="Alkan N."/>
            <person name="Meng X."/>
            <person name="Friedlander G."/>
            <person name="Reuveni E."/>
            <person name="Sukno S."/>
            <person name="Sherman A."/>
            <person name="Thon M."/>
            <person name="Fluhr R."/>
            <person name="Prusky D."/>
        </authorList>
    </citation>
    <scope>NUCLEOTIDE SEQUENCE [LARGE SCALE GENOMIC DNA]</scope>
    <source>
        <strain evidence="3">Cg-14</strain>
    </source>
</reference>
<protein>
    <submittedName>
        <fullName evidence="2">Uncharacterized protein</fullName>
    </submittedName>
</protein>
<accession>T0K465</accession>
<dbReference type="HOGENOM" id="CLU_1156296_0_0_1"/>
<evidence type="ECO:0000313" key="3">
    <source>
        <dbReference type="Proteomes" id="UP000015530"/>
    </source>
</evidence>
<feature type="compositionally biased region" description="Polar residues" evidence="1">
    <location>
        <begin position="1"/>
        <end position="11"/>
    </location>
</feature>
<dbReference type="Proteomes" id="UP000015530">
    <property type="component" value="Unassembled WGS sequence"/>
</dbReference>
<dbReference type="AlphaFoldDB" id="T0K465"/>
<evidence type="ECO:0000256" key="1">
    <source>
        <dbReference type="SAM" id="MobiDB-lite"/>
    </source>
</evidence>
<name>T0K465_COLGC</name>
<dbReference type="OrthoDB" id="4849865at2759"/>
<comment type="caution">
    <text evidence="2">The sequence shown here is derived from an EMBL/GenBank/DDBJ whole genome shotgun (WGS) entry which is preliminary data.</text>
</comment>
<gene>
    <name evidence="2" type="ORF">CGLO_14328</name>
</gene>
<organism evidence="2 3">
    <name type="scientific">Colletotrichum gloeosporioides (strain Cg-14)</name>
    <name type="common">Anthracnose fungus</name>
    <name type="synonym">Glomerella cingulata</name>
    <dbReference type="NCBI Taxonomy" id="1237896"/>
    <lineage>
        <taxon>Eukaryota</taxon>
        <taxon>Fungi</taxon>
        <taxon>Dikarya</taxon>
        <taxon>Ascomycota</taxon>
        <taxon>Pezizomycotina</taxon>
        <taxon>Sordariomycetes</taxon>
        <taxon>Hypocreomycetidae</taxon>
        <taxon>Glomerellales</taxon>
        <taxon>Glomerellaceae</taxon>
        <taxon>Colletotrichum</taxon>
        <taxon>Colletotrichum gloeosporioides species complex</taxon>
    </lineage>
</organism>
<feature type="region of interest" description="Disordered" evidence="1">
    <location>
        <begin position="1"/>
        <end position="53"/>
    </location>
</feature>
<proteinExistence type="predicted"/>
<evidence type="ECO:0000313" key="2">
    <source>
        <dbReference type="EMBL" id="EQB46609.1"/>
    </source>
</evidence>